<dbReference type="Proteomes" id="UP000245390">
    <property type="component" value="Unassembled WGS sequence"/>
</dbReference>
<gene>
    <name evidence="1" type="ORF">C8D95_10348</name>
</gene>
<evidence type="ECO:0000313" key="1">
    <source>
        <dbReference type="EMBL" id="PWK56817.1"/>
    </source>
</evidence>
<evidence type="ECO:0000313" key="2">
    <source>
        <dbReference type="Proteomes" id="UP000245390"/>
    </source>
</evidence>
<name>A0A316GPF0_9RHOB</name>
<dbReference type="EMBL" id="QGGV01000003">
    <property type="protein sequence ID" value="PWK56817.1"/>
    <property type="molecule type" value="Genomic_DNA"/>
</dbReference>
<protein>
    <recommendedName>
        <fullName evidence="3">7-cyano-7-deazaguanine synthase in queuosine biosynthesis</fullName>
    </recommendedName>
</protein>
<organism evidence="1 2">
    <name type="scientific">Silicimonas algicola</name>
    <dbReference type="NCBI Taxonomy" id="1826607"/>
    <lineage>
        <taxon>Bacteria</taxon>
        <taxon>Pseudomonadati</taxon>
        <taxon>Pseudomonadota</taxon>
        <taxon>Alphaproteobacteria</taxon>
        <taxon>Rhodobacterales</taxon>
        <taxon>Paracoccaceae</taxon>
    </lineage>
</organism>
<comment type="caution">
    <text evidence="1">The sequence shown here is derived from an EMBL/GenBank/DDBJ whole genome shotgun (WGS) entry which is preliminary data.</text>
</comment>
<reference evidence="1 2" key="1">
    <citation type="submission" date="2018-05" db="EMBL/GenBank/DDBJ databases">
        <title>Genomic Encyclopedia of Type Strains, Phase IV (KMG-IV): sequencing the most valuable type-strain genomes for metagenomic binning, comparative biology and taxonomic classification.</title>
        <authorList>
            <person name="Goeker M."/>
        </authorList>
    </citation>
    <scope>NUCLEOTIDE SEQUENCE [LARGE SCALE GENOMIC DNA]</scope>
    <source>
        <strain evidence="1 2">DSM 103371</strain>
    </source>
</reference>
<keyword evidence="2" id="KW-1185">Reference proteome</keyword>
<proteinExistence type="predicted"/>
<sequence length="377" mass="41114">MLTVLTERLIRVPKARTLDLTVVQQGSTSRVHFGDAAFDVTSDLNDIGTHDVFDFALFGTLAVAVRNNWNVRTDLPITEDGLAAARRVVDIFDLWRVRRCYPVTIEATNLVPAPVHAPRHGGLICLSGGIDSTYAAMKDVAEGRAGHGLLVAGADYPRATSPGFVERRGRVARLAEVLGLELVTAETTVRDHKLYFNATHTCVLAMMLAFHAQCFRDGSIAADFTLAQEYGYTPWGNSRPIVEALGSTWFPIHHAGGEAGRTAKVRAIVDADPDLMRAVSVCQNKEIGGNCGTCEKCVRTKLNLVAAGVDPAPYFEANPDLAEHFAAMTLPNYPAGLRRHMVFLKDLEPTLDDAALRTVLTNRLDRLRRKITPTGKA</sequence>
<evidence type="ECO:0008006" key="3">
    <source>
        <dbReference type="Google" id="ProtNLM"/>
    </source>
</evidence>
<accession>A0A316GPF0</accession>
<dbReference type="AlphaFoldDB" id="A0A316GPF0"/>